<feature type="signal peptide" evidence="1">
    <location>
        <begin position="1"/>
        <end position="19"/>
    </location>
</feature>
<accession>A0A562KCH1</accession>
<feature type="chain" id="PRO_5023081328" evidence="1">
    <location>
        <begin position="20"/>
        <end position="214"/>
    </location>
</feature>
<dbReference type="EMBL" id="VLKM01000010">
    <property type="protein sequence ID" value="TWH92915.1"/>
    <property type="molecule type" value="Genomic_DNA"/>
</dbReference>
<dbReference type="Proteomes" id="UP000315312">
    <property type="component" value="Unassembled WGS sequence"/>
</dbReference>
<feature type="domain" description="Outer membrane protein beta-barrel" evidence="2">
    <location>
        <begin position="18"/>
        <end position="193"/>
    </location>
</feature>
<dbReference type="Gene3D" id="2.40.160.60">
    <property type="entry name" value="Outer membrane protein transport protein (OMPP1/FadL/TodX)"/>
    <property type="match status" value="1"/>
</dbReference>
<name>A0A562KCH1_9FLAO</name>
<dbReference type="RefSeq" id="WP_133610820.1">
    <property type="nucleotide sequence ID" value="NZ_SNZC01000006.1"/>
</dbReference>
<keyword evidence="1" id="KW-0732">Signal</keyword>
<dbReference type="InterPro" id="IPR025665">
    <property type="entry name" value="Beta-barrel_OMP_2"/>
</dbReference>
<dbReference type="OrthoDB" id="947434at2"/>
<reference evidence="3 4" key="1">
    <citation type="journal article" date="2015" name="Stand. Genomic Sci.">
        <title>Genomic Encyclopedia of Bacterial and Archaeal Type Strains, Phase III: the genomes of soil and plant-associated and newly described type strains.</title>
        <authorList>
            <person name="Whitman W.B."/>
            <person name="Woyke T."/>
            <person name="Klenk H.P."/>
            <person name="Zhou Y."/>
            <person name="Lilburn T.G."/>
            <person name="Beck B.J."/>
            <person name="De Vos P."/>
            <person name="Vandamme P."/>
            <person name="Eisen J.A."/>
            <person name="Garrity G."/>
            <person name="Hugenholtz P."/>
            <person name="Kyrpides N.C."/>
        </authorList>
    </citation>
    <scope>NUCLEOTIDE SEQUENCE [LARGE SCALE GENOMIC DNA]</scope>
    <source>
        <strain evidence="3 4">CGMCC 1.6844</strain>
    </source>
</reference>
<dbReference type="Pfam" id="PF13568">
    <property type="entry name" value="OMP_b-brl_2"/>
    <property type="match status" value="1"/>
</dbReference>
<proteinExistence type="predicted"/>
<dbReference type="InterPro" id="IPR011250">
    <property type="entry name" value="OMP/PagP_B-barrel"/>
</dbReference>
<dbReference type="SUPFAM" id="SSF56925">
    <property type="entry name" value="OMPA-like"/>
    <property type="match status" value="1"/>
</dbReference>
<evidence type="ECO:0000313" key="3">
    <source>
        <dbReference type="EMBL" id="TWH92915.1"/>
    </source>
</evidence>
<evidence type="ECO:0000256" key="1">
    <source>
        <dbReference type="SAM" id="SignalP"/>
    </source>
</evidence>
<protein>
    <submittedName>
        <fullName evidence="3">Outer membrane protein with beta-barrel domain</fullName>
    </submittedName>
</protein>
<comment type="caution">
    <text evidence="3">The sequence shown here is derived from an EMBL/GenBank/DDBJ whole genome shotgun (WGS) entry which is preliminary data.</text>
</comment>
<sequence>MKKIILSVIAIATFGFSQAQEVKYGAKAGLNLATLSGDIEDLNSKIGFHIGAFAEIKFTEKFSFQPELLISTQGAKYEYSESEIFGGTEFGFSEESNLKLTYLNIPLMAKYYATSKFSLEVGPQIGFLVSAKEDYEYVETIDGDVDYSESEDGIDVKDNFKSIDFGMNFGLGYNFTDNVSAGIRYNLGLSNILEDSGDFEAQNSVFQLSLGYRF</sequence>
<keyword evidence="4" id="KW-1185">Reference proteome</keyword>
<evidence type="ECO:0000259" key="2">
    <source>
        <dbReference type="Pfam" id="PF13568"/>
    </source>
</evidence>
<organism evidence="3 4">
    <name type="scientific">Flavobacterium cheniae</name>
    <dbReference type="NCBI Taxonomy" id="295428"/>
    <lineage>
        <taxon>Bacteria</taxon>
        <taxon>Pseudomonadati</taxon>
        <taxon>Bacteroidota</taxon>
        <taxon>Flavobacteriia</taxon>
        <taxon>Flavobacteriales</taxon>
        <taxon>Flavobacteriaceae</taxon>
        <taxon>Flavobacterium</taxon>
    </lineage>
</organism>
<gene>
    <name evidence="3" type="ORF">IP97_02237</name>
</gene>
<evidence type="ECO:0000313" key="4">
    <source>
        <dbReference type="Proteomes" id="UP000315312"/>
    </source>
</evidence>
<dbReference type="AlphaFoldDB" id="A0A562KCH1"/>